<keyword evidence="2" id="KW-1185">Reference proteome</keyword>
<evidence type="ECO:0000313" key="2">
    <source>
        <dbReference type="Proteomes" id="UP000054845"/>
    </source>
</evidence>
<evidence type="ECO:0000313" key="1">
    <source>
        <dbReference type="EMBL" id="CEH12875.1"/>
    </source>
</evidence>
<protein>
    <submittedName>
        <fullName evidence="1">Uncharacterized protein</fullName>
    </submittedName>
</protein>
<organism evidence="1 2">
    <name type="scientific">Ceraceosorus bombacis</name>
    <dbReference type="NCBI Taxonomy" id="401625"/>
    <lineage>
        <taxon>Eukaryota</taxon>
        <taxon>Fungi</taxon>
        <taxon>Dikarya</taxon>
        <taxon>Basidiomycota</taxon>
        <taxon>Ustilaginomycotina</taxon>
        <taxon>Exobasidiomycetes</taxon>
        <taxon>Ceraceosorales</taxon>
        <taxon>Ceraceosoraceae</taxon>
        <taxon>Ceraceosorus</taxon>
    </lineage>
</organism>
<dbReference type="Proteomes" id="UP000054845">
    <property type="component" value="Unassembled WGS sequence"/>
</dbReference>
<proteinExistence type="predicted"/>
<sequence>MGFDSNGAHRTLPQNSRIQPTRLQCYDCCARWPVQVWVESVLAQTHFDHSHRVDNQIRGKYKWQGEDVRSRVQRA</sequence>
<name>A0A0P1BA81_9BASI</name>
<dbReference type="EMBL" id="CCYA01000192">
    <property type="protein sequence ID" value="CEH12875.1"/>
    <property type="molecule type" value="Genomic_DNA"/>
</dbReference>
<dbReference type="AlphaFoldDB" id="A0A0P1BA81"/>
<accession>A0A0P1BA81</accession>
<reference evidence="1 2" key="1">
    <citation type="submission" date="2014-09" db="EMBL/GenBank/DDBJ databases">
        <authorList>
            <person name="Magalhaes I.L.F."/>
            <person name="Oliveira U."/>
            <person name="Santos F.R."/>
            <person name="Vidigal T.H.D.A."/>
            <person name="Brescovit A.D."/>
            <person name="Santos A.J."/>
        </authorList>
    </citation>
    <scope>NUCLEOTIDE SEQUENCE [LARGE SCALE GENOMIC DNA]</scope>
</reference>